<keyword evidence="6" id="KW-1185">Reference proteome</keyword>
<proteinExistence type="predicted"/>
<keyword evidence="3" id="KW-0862">Zinc</keyword>
<reference evidence="5" key="1">
    <citation type="submission" date="2022-03" db="EMBL/GenBank/DDBJ databases">
        <authorList>
            <person name="Tunstrom K."/>
        </authorList>
    </citation>
    <scope>NUCLEOTIDE SEQUENCE</scope>
</reference>
<dbReference type="EMBL" id="CAKOGL010000004">
    <property type="protein sequence ID" value="CAH2085746.1"/>
    <property type="molecule type" value="Genomic_DNA"/>
</dbReference>
<protein>
    <recommendedName>
        <fullName evidence="4">FLYWCH-type domain-containing protein</fullName>
    </recommendedName>
</protein>
<dbReference type="Pfam" id="PF04500">
    <property type="entry name" value="FLYWCH"/>
    <property type="match status" value="1"/>
</dbReference>
<dbReference type="GO" id="GO:0008270">
    <property type="term" value="F:zinc ion binding"/>
    <property type="evidence" value="ECO:0007669"/>
    <property type="project" value="UniProtKB-KW"/>
</dbReference>
<evidence type="ECO:0000259" key="4">
    <source>
        <dbReference type="Pfam" id="PF04500"/>
    </source>
</evidence>
<dbReference type="Gene3D" id="2.20.25.240">
    <property type="match status" value="1"/>
</dbReference>
<comment type="caution">
    <text evidence="5">The sequence shown here is derived from an EMBL/GenBank/DDBJ whole genome shotgun (WGS) entry which is preliminary data.</text>
</comment>
<dbReference type="AlphaFoldDB" id="A0AAU9TJ18"/>
<evidence type="ECO:0000256" key="3">
    <source>
        <dbReference type="ARBA" id="ARBA00022833"/>
    </source>
</evidence>
<name>A0AAU9TJ18_EUPED</name>
<organism evidence="5 6">
    <name type="scientific">Euphydryas editha</name>
    <name type="common">Edith's checkerspot</name>
    <dbReference type="NCBI Taxonomy" id="104508"/>
    <lineage>
        <taxon>Eukaryota</taxon>
        <taxon>Metazoa</taxon>
        <taxon>Ecdysozoa</taxon>
        <taxon>Arthropoda</taxon>
        <taxon>Hexapoda</taxon>
        <taxon>Insecta</taxon>
        <taxon>Pterygota</taxon>
        <taxon>Neoptera</taxon>
        <taxon>Endopterygota</taxon>
        <taxon>Lepidoptera</taxon>
        <taxon>Glossata</taxon>
        <taxon>Ditrysia</taxon>
        <taxon>Papilionoidea</taxon>
        <taxon>Nymphalidae</taxon>
        <taxon>Nymphalinae</taxon>
        <taxon>Euphydryas</taxon>
    </lineage>
</organism>
<sequence length="126" mass="14696">MVVVRLWILTPLPEAIPIYQLSWKFVQPTLIQLDHYILNHLKVKYFADVLEYVPSNRGKGMRLIYKGHTYWHMTSKTRWYCSKKAKGCTAKIQTAPDGKLVAVIESQHNHPPPTLYRTEDGKIYLV</sequence>
<dbReference type="InterPro" id="IPR007588">
    <property type="entry name" value="Znf_FLYWCH"/>
</dbReference>
<evidence type="ECO:0000256" key="2">
    <source>
        <dbReference type="ARBA" id="ARBA00022771"/>
    </source>
</evidence>
<evidence type="ECO:0000313" key="6">
    <source>
        <dbReference type="Proteomes" id="UP001153954"/>
    </source>
</evidence>
<gene>
    <name evidence="5" type="ORF">EEDITHA_LOCUS2191</name>
</gene>
<keyword evidence="2" id="KW-0863">Zinc-finger</keyword>
<dbReference type="Proteomes" id="UP001153954">
    <property type="component" value="Unassembled WGS sequence"/>
</dbReference>
<evidence type="ECO:0000256" key="1">
    <source>
        <dbReference type="ARBA" id="ARBA00022723"/>
    </source>
</evidence>
<feature type="domain" description="FLYWCH-type" evidence="4">
    <location>
        <begin position="55"/>
        <end position="110"/>
    </location>
</feature>
<keyword evidence="1" id="KW-0479">Metal-binding</keyword>
<evidence type="ECO:0000313" key="5">
    <source>
        <dbReference type="EMBL" id="CAH2085746.1"/>
    </source>
</evidence>
<accession>A0AAU9TJ18</accession>